<dbReference type="SMART" id="SM00065">
    <property type="entry name" value="GAF"/>
    <property type="match status" value="1"/>
</dbReference>
<keyword evidence="5" id="KW-0238">DNA-binding</keyword>
<proteinExistence type="predicted"/>
<dbReference type="Pfam" id="PF00196">
    <property type="entry name" value="GerE"/>
    <property type="match status" value="1"/>
</dbReference>
<dbReference type="SUPFAM" id="SSF46894">
    <property type="entry name" value="C-terminal effector domain of the bipartite response regulators"/>
    <property type="match status" value="1"/>
</dbReference>
<dbReference type="AlphaFoldDB" id="A0A2W2BN23"/>
<dbReference type="InterPro" id="IPR029016">
    <property type="entry name" value="GAF-like_dom_sf"/>
</dbReference>
<dbReference type="PROSITE" id="PS50110">
    <property type="entry name" value="RESPONSE_REGULATORY"/>
    <property type="match status" value="1"/>
</dbReference>
<dbReference type="SUPFAM" id="SSF52172">
    <property type="entry name" value="CheY-like"/>
    <property type="match status" value="1"/>
</dbReference>
<feature type="region of interest" description="Disordered" evidence="7">
    <location>
        <begin position="1"/>
        <end position="38"/>
    </location>
</feature>
<evidence type="ECO:0000259" key="10">
    <source>
        <dbReference type="PROSITE" id="PS50110"/>
    </source>
</evidence>
<evidence type="ECO:0000256" key="5">
    <source>
        <dbReference type="ARBA" id="ARBA00023125"/>
    </source>
</evidence>
<name>A0A2W2BN23_9ACTN</name>
<dbReference type="GO" id="GO:0046983">
    <property type="term" value="F:protein dimerization activity"/>
    <property type="evidence" value="ECO:0007669"/>
    <property type="project" value="InterPro"/>
</dbReference>
<dbReference type="Pfam" id="PF02518">
    <property type="entry name" value="HATPase_c"/>
    <property type="match status" value="1"/>
</dbReference>
<dbReference type="GO" id="GO:0006355">
    <property type="term" value="P:regulation of DNA-templated transcription"/>
    <property type="evidence" value="ECO:0007669"/>
    <property type="project" value="InterPro"/>
</dbReference>
<keyword evidence="12" id="KW-1185">Reference proteome</keyword>
<evidence type="ECO:0000259" key="8">
    <source>
        <dbReference type="PROSITE" id="PS50043"/>
    </source>
</evidence>
<dbReference type="CDD" id="cd17535">
    <property type="entry name" value="REC_NarL-like"/>
    <property type="match status" value="1"/>
</dbReference>
<dbReference type="CDD" id="cd06170">
    <property type="entry name" value="LuxR_C_like"/>
    <property type="match status" value="1"/>
</dbReference>
<dbReference type="SMART" id="SM00448">
    <property type="entry name" value="REC"/>
    <property type="match status" value="1"/>
</dbReference>
<organism evidence="11 12">
    <name type="scientific">Jiangella anatolica</name>
    <dbReference type="NCBI Taxonomy" id="2670374"/>
    <lineage>
        <taxon>Bacteria</taxon>
        <taxon>Bacillati</taxon>
        <taxon>Actinomycetota</taxon>
        <taxon>Actinomycetes</taxon>
        <taxon>Jiangellales</taxon>
        <taxon>Jiangellaceae</taxon>
        <taxon>Jiangella</taxon>
    </lineage>
</organism>
<dbReference type="Pfam" id="PF13185">
    <property type="entry name" value="GAF_2"/>
    <property type="match status" value="1"/>
</dbReference>
<dbReference type="InterPro" id="IPR003018">
    <property type="entry name" value="GAF"/>
</dbReference>
<dbReference type="Pfam" id="PF00072">
    <property type="entry name" value="Response_reg"/>
    <property type="match status" value="1"/>
</dbReference>
<dbReference type="Gene3D" id="3.40.50.2300">
    <property type="match status" value="1"/>
</dbReference>
<evidence type="ECO:0000256" key="3">
    <source>
        <dbReference type="ARBA" id="ARBA00022777"/>
    </source>
</evidence>
<dbReference type="InterPro" id="IPR050482">
    <property type="entry name" value="Sensor_HK_TwoCompSys"/>
</dbReference>
<dbReference type="PANTHER" id="PTHR24421">
    <property type="entry name" value="NITRATE/NITRITE SENSOR PROTEIN NARX-RELATED"/>
    <property type="match status" value="1"/>
</dbReference>
<dbReference type="GO" id="GO:0000155">
    <property type="term" value="F:phosphorelay sensor kinase activity"/>
    <property type="evidence" value="ECO:0007669"/>
    <property type="project" value="InterPro"/>
</dbReference>
<dbReference type="PROSITE" id="PS50043">
    <property type="entry name" value="HTH_LUXR_2"/>
    <property type="match status" value="1"/>
</dbReference>
<dbReference type="PROSITE" id="PS50109">
    <property type="entry name" value="HIS_KIN"/>
    <property type="match status" value="1"/>
</dbReference>
<dbReference type="SUPFAM" id="SSF55874">
    <property type="entry name" value="ATPase domain of HSP90 chaperone/DNA topoisomerase II/histidine kinase"/>
    <property type="match status" value="1"/>
</dbReference>
<keyword evidence="1 6" id="KW-0597">Phosphoprotein</keyword>
<feature type="compositionally biased region" description="Low complexity" evidence="7">
    <location>
        <begin position="1"/>
        <end position="11"/>
    </location>
</feature>
<evidence type="ECO:0000256" key="7">
    <source>
        <dbReference type="SAM" id="MobiDB-lite"/>
    </source>
</evidence>
<dbReference type="PRINTS" id="PR00038">
    <property type="entry name" value="HTHLUXR"/>
</dbReference>
<dbReference type="GO" id="GO:0016020">
    <property type="term" value="C:membrane"/>
    <property type="evidence" value="ECO:0007669"/>
    <property type="project" value="InterPro"/>
</dbReference>
<evidence type="ECO:0008006" key="13">
    <source>
        <dbReference type="Google" id="ProtNLM"/>
    </source>
</evidence>
<dbReference type="InterPro" id="IPR003594">
    <property type="entry name" value="HATPase_dom"/>
</dbReference>
<dbReference type="PANTHER" id="PTHR24421:SF62">
    <property type="entry name" value="SENSORY TRANSDUCTION HISTIDINE KINASE"/>
    <property type="match status" value="1"/>
</dbReference>
<keyword evidence="4" id="KW-0902">Two-component regulatory system</keyword>
<dbReference type="InterPro" id="IPR036890">
    <property type="entry name" value="HATPase_C_sf"/>
</dbReference>
<comment type="caution">
    <text evidence="11">The sequence shown here is derived from an EMBL/GenBank/DDBJ whole genome shotgun (WGS) entry which is preliminary data.</text>
</comment>
<dbReference type="CDD" id="cd16917">
    <property type="entry name" value="HATPase_UhpB-NarQ-NarX-like"/>
    <property type="match status" value="1"/>
</dbReference>
<dbReference type="InterPro" id="IPR058245">
    <property type="entry name" value="NreC/VraR/RcsB-like_REC"/>
</dbReference>
<evidence type="ECO:0000256" key="6">
    <source>
        <dbReference type="PROSITE-ProRule" id="PRU00169"/>
    </source>
</evidence>
<feature type="modified residue" description="4-aspartylphosphate" evidence="6">
    <location>
        <position position="468"/>
    </location>
</feature>
<dbReference type="Pfam" id="PF07730">
    <property type="entry name" value="HisKA_3"/>
    <property type="match status" value="1"/>
</dbReference>
<dbReference type="SMART" id="SM00421">
    <property type="entry name" value="HTH_LUXR"/>
    <property type="match status" value="1"/>
</dbReference>
<gene>
    <name evidence="11" type="ORF">C1I92_19885</name>
</gene>
<dbReference type="SMART" id="SM00387">
    <property type="entry name" value="HATPase_c"/>
    <property type="match status" value="1"/>
</dbReference>
<dbReference type="InterPro" id="IPR011712">
    <property type="entry name" value="Sig_transdc_His_kin_sub3_dim/P"/>
</dbReference>
<protein>
    <recommendedName>
        <fullName evidence="13">Histidine kinase</fullName>
    </recommendedName>
</protein>
<evidence type="ECO:0000256" key="1">
    <source>
        <dbReference type="ARBA" id="ARBA00022553"/>
    </source>
</evidence>
<feature type="domain" description="Histidine kinase" evidence="9">
    <location>
        <begin position="318"/>
        <end position="404"/>
    </location>
</feature>
<keyword evidence="3" id="KW-0418">Kinase</keyword>
<evidence type="ECO:0000313" key="11">
    <source>
        <dbReference type="EMBL" id="PZF81724.1"/>
    </source>
</evidence>
<feature type="domain" description="Response regulatory" evidence="10">
    <location>
        <begin position="416"/>
        <end position="533"/>
    </location>
</feature>
<evidence type="ECO:0000256" key="4">
    <source>
        <dbReference type="ARBA" id="ARBA00023012"/>
    </source>
</evidence>
<feature type="domain" description="HTH luxR-type" evidence="8">
    <location>
        <begin position="553"/>
        <end position="616"/>
    </location>
</feature>
<dbReference type="InterPro" id="IPR001789">
    <property type="entry name" value="Sig_transdc_resp-reg_receiver"/>
</dbReference>
<dbReference type="Gene3D" id="1.20.5.1930">
    <property type="match status" value="1"/>
</dbReference>
<sequence>MVTAAAAAGAASTMPSETFPHRRGGAVGRRRHDSDRSTAEARADALASVVEDLAGKFTLRPLLDRILRRSVELLGADAGSICSVDETVGVYRKEADFGIACQSGRSFPLSEGMTGAVVAARAPLMFEEYADVPGGHVSPADRATLHGVIGVPIAWRGSVIGACIVFSRDPGRTFTDDDARLLELFAKHAAIAIVNARMHEQLAERARAEATAAERERLVREVHDSVAQGLAAVLVHLEGAGTDGTQLAAAREAARGALAESRRTVLGLAPSLLEGHSLEEAIGVEIAWARATGNLDARLVVAGRPAPLTPDLAHQAFRIVQEALTNIVQHAAASSARVGVVYGPDELVLMVQDDGSGFDRGSDLDNGFGLRGIVARARTYGGGVEVESTPGWGTQIRASLPYQRAEAGDPASSRLRLLVVDDQPVARAGLARLLAAAEPGVQVVAEIDSATALLDAYRLLRPDVVLVDAYLGGHDGVECTRQLVAEDPGAAIVLHGARSGDPLVGQALRVGARGCVGPDADGPELARAVLAAAHGGITLSASVRDALPRPAAPRMDVAALTGREREVRGLLERGLRDKQIAERLGISVKTVEKHVGAVLRKTGASSRTEVAARASR</sequence>
<dbReference type="InterPro" id="IPR005467">
    <property type="entry name" value="His_kinase_dom"/>
</dbReference>
<dbReference type="Gene3D" id="3.30.565.10">
    <property type="entry name" value="Histidine kinase-like ATPase, C-terminal domain"/>
    <property type="match status" value="1"/>
</dbReference>
<dbReference type="InterPro" id="IPR016032">
    <property type="entry name" value="Sig_transdc_resp-reg_C-effctor"/>
</dbReference>
<dbReference type="EMBL" id="POTW01000052">
    <property type="protein sequence ID" value="PZF81724.1"/>
    <property type="molecule type" value="Genomic_DNA"/>
</dbReference>
<reference evidence="11 12" key="1">
    <citation type="submission" date="2018-01" db="EMBL/GenBank/DDBJ databases">
        <title>Draft genome sequence of Jiangella sp. GTF31.</title>
        <authorList>
            <person name="Sahin N."/>
            <person name="Ay H."/>
            <person name="Saygin H."/>
        </authorList>
    </citation>
    <scope>NUCLEOTIDE SEQUENCE [LARGE SCALE GENOMIC DNA]</scope>
    <source>
        <strain evidence="11 12">GTF31</strain>
    </source>
</reference>
<dbReference type="InterPro" id="IPR000792">
    <property type="entry name" value="Tscrpt_reg_LuxR_C"/>
</dbReference>
<dbReference type="SUPFAM" id="SSF55781">
    <property type="entry name" value="GAF domain-like"/>
    <property type="match status" value="1"/>
</dbReference>
<dbReference type="Proteomes" id="UP000248764">
    <property type="component" value="Unassembled WGS sequence"/>
</dbReference>
<evidence type="ECO:0000256" key="2">
    <source>
        <dbReference type="ARBA" id="ARBA00022679"/>
    </source>
</evidence>
<feature type="compositionally biased region" description="Basic residues" evidence="7">
    <location>
        <begin position="21"/>
        <end position="31"/>
    </location>
</feature>
<dbReference type="InterPro" id="IPR011006">
    <property type="entry name" value="CheY-like_superfamily"/>
</dbReference>
<keyword evidence="2" id="KW-0808">Transferase</keyword>
<evidence type="ECO:0000259" key="9">
    <source>
        <dbReference type="PROSITE" id="PS50109"/>
    </source>
</evidence>
<evidence type="ECO:0000313" key="12">
    <source>
        <dbReference type="Proteomes" id="UP000248764"/>
    </source>
</evidence>
<accession>A0A2W2BN23</accession>
<dbReference type="Gene3D" id="3.30.450.40">
    <property type="match status" value="1"/>
</dbReference>
<dbReference type="GO" id="GO:0003677">
    <property type="term" value="F:DNA binding"/>
    <property type="evidence" value="ECO:0007669"/>
    <property type="project" value="UniProtKB-KW"/>
</dbReference>